<name>A0A4R4WJI4_9ACTN</name>
<feature type="transmembrane region" description="Helical" evidence="2">
    <location>
        <begin position="134"/>
        <end position="154"/>
    </location>
</feature>
<sequence>MADRGGRGAGGVRAGAGPAGGAAVDLLGSRRFRGGLPHGVLPHGQAGVPGGRPDGGPEAHRPAGRHLRPRIRPAIRAAHAGPRHRSQLRRGVGTAVSRQTQGAVLLVLGATLLSISAFSTTYLNYVRPGFRPLLVGAGAVLAVLGLLSVVADLLGRSRGRDHGSRVAWLLAAPVFALVLITPPALGAFAARRDDGSPARSQTAAHGALARSGVTELTLGEFIERAYAPSNPSLAGRKVRLIGFAVPGEGGRSWHLTRMRIRCCAADALALEVAVHGAPAPAEDSWVAVTGTWVPWPDGVPDDYVVPELAATEVTGIERPAEPYE</sequence>
<evidence type="ECO:0000313" key="4">
    <source>
        <dbReference type="EMBL" id="TDD19378.1"/>
    </source>
</evidence>
<dbReference type="InterPro" id="IPR048447">
    <property type="entry name" value="DUF1980_C"/>
</dbReference>
<dbReference type="InterPro" id="IPR015402">
    <property type="entry name" value="DUF1980"/>
</dbReference>
<dbReference type="Pfam" id="PF21537">
    <property type="entry name" value="DUF1980_C"/>
    <property type="match status" value="1"/>
</dbReference>
<feature type="domain" description="DUF1980" evidence="3">
    <location>
        <begin position="233"/>
        <end position="323"/>
    </location>
</feature>
<organism evidence="4 5">
    <name type="scientific">Nonomuraea diastatica</name>
    <dbReference type="NCBI Taxonomy" id="1848329"/>
    <lineage>
        <taxon>Bacteria</taxon>
        <taxon>Bacillati</taxon>
        <taxon>Actinomycetota</taxon>
        <taxon>Actinomycetes</taxon>
        <taxon>Streptosporangiales</taxon>
        <taxon>Streptosporangiaceae</taxon>
        <taxon>Nonomuraea</taxon>
    </lineage>
</organism>
<keyword evidence="2" id="KW-0812">Transmembrane</keyword>
<keyword evidence="5" id="KW-1185">Reference proteome</keyword>
<feature type="region of interest" description="Disordered" evidence="1">
    <location>
        <begin position="35"/>
        <end position="64"/>
    </location>
</feature>
<feature type="transmembrane region" description="Helical" evidence="2">
    <location>
        <begin position="166"/>
        <end position="190"/>
    </location>
</feature>
<gene>
    <name evidence="4" type="ORF">E1294_21125</name>
</gene>
<comment type="caution">
    <text evidence="4">The sequence shown here is derived from an EMBL/GenBank/DDBJ whole genome shotgun (WGS) entry which is preliminary data.</text>
</comment>
<proteinExistence type="predicted"/>
<dbReference type="OrthoDB" id="359029at2"/>
<evidence type="ECO:0000313" key="5">
    <source>
        <dbReference type="Proteomes" id="UP000294543"/>
    </source>
</evidence>
<evidence type="ECO:0000259" key="3">
    <source>
        <dbReference type="Pfam" id="PF21537"/>
    </source>
</evidence>
<accession>A0A4R4WJI4</accession>
<evidence type="ECO:0000256" key="2">
    <source>
        <dbReference type="SAM" id="Phobius"/>
    </source>
</evidence>
<keyword evidence="2" id="KW-1133">Transmembrane helix</keyword>
<dbReference type="AlphaFoldDB" id="A0A4R4WJI4"/>
<dbReference type="Proteomes" id="UP000294543">
    <property type="component" value="Unassembled WGS sequence"/>
</dbReference>
<dbReference type="EMBL" id="SMKP01000058">
    <property type="protein sequence ID" value="TDD19378.1"/>
    <property type="molecule type" value="Genomic_DNA"/>
</dbReference>
<feature type="transmembrane region" description="Helical" evidence="2">
    <location>
        <begin position="103"/>
        <end position="122"/>
    </location>
</feature>
<reference evidence="4 5" key="1">
    <citation type="submission" date="2019-03" db="EMBL/GenBank/DDBJ databases">
        <title>Draft genome sequences of novel Actinobacteria.</title>
        <authorList>
            <person name="Sahin N."/>
            <person name="Ay H."/>
            <person name="Saygin H."/>
        </authorList>
    </citation>
    <scope>NUCLEOTIDE SEQUENCE [LARGE SCALE GENOMIC DNA]</scope>
    <source>
        <strain evidence="4 5">KC712</strain>
    </source>
</reference>
<evidence type="ECO:0000256" key="1">
    <source>
        <dbReference type="SAM" id="MobiDB-lite"/>
    </source>
</evidence>
<keyword evidence="2" id="KW-0472">Membrane</keyword>
<dbReference type="NCBIfam" id="TIGR03943">
    <property type="entry name" value="TIGR03943 family putative permease subunit"/>
    <property type="match status" value="1"/>
</dbReference>
<protein>
    <submittedName>
        <fullName evidence="4">TIGR03943 family protein</fullName>
    </submittedName>
</protein>